<name>A0ABQ7H4W6_DUNSA</name>
<feature type="compositionally biased region" description="Pro residues" evidence="1">
    <location>
        <begin position="239"/>
        <end position="254"/>
    </location>
</feature>
<dbReference type="SUPFAM" id="SSF50729">
    <property type="entry name" value="PH domain-like"/>
    <property type="match status" value="1"/>
</dbReference>
<feature type="domain" description="NECAP PHear" evidence="2">
    <location>
        <begin position="8"/>
        <end position="154"/>
    </location>
</feature>
<dbReference type="InterPro" id="IPR012466">
    <property type="entry name" value="NECAP_PHear"/>
</dbReference>
<dbReference type="PANTHER" id="PTHR12847">
    <property type="entry name" value="ATP-BINDING CASSETTE ABC TRANSPORTER-RELATED"/>
    <property type="match status" value="1"/>
</dbReference>
<accession>A0ABQ7H4W6</accession>
<dbReference type="CDD" id="cd13228">
    <property type="entry name" value="PHear_NECAP"/>
    <property type="match status" value="1"/>
</dbReference>
<reference evidence="3" key="1">
    <citation type="submission" date="2017-08" db="EMBL/GenBank/DDBJ databases">
        <authorList>
            <person name="Polle J.E."/>
            <person name="Barry K."/>
            <person name="Cushman J."/>
            <person name="Schmutz J."/>
            <person name="Tran D."/>
            <person name="Hathwaick L.T."/>
            <person name="Yim W.C."/>
            <person name="Jenkins J."/>
            <person name="Mckie-Krisberg Z.M."/>
            <person name="Prochnik S."/>
            <person name="Lindquist E."/>
            <person name="Dockter R.B."/>
            <person name="Adam C."/>
            <person name="Molina H."/>
            <person name="Bunkerborg J."/>
            <person name="Jin E."/>
            <person name="Buchheim M."/>
            <person name="Magnuson J."/>
        </authorList>
    </citation>
    <scope>NUCLEOTIDE SEQUENCE</scope>
    <source>
        <strain evidence="3">CCAP 19/18</strain>
    </source>
</reference>
<protein>
    <recommendedName>
        <fullName evidence="2">NECAP PHear domain-containing protein</fullName>
    </recommendedName>
</protein>
<organism evidence="3 4">
    <name type="scientific">Dunaliella salina</name>
    <name type="common">Green alga</name>
    <name type="synonym">Protococcus salinus</name>
    <dbReference type="NCBI Taxonomy" id="3046"/>
    <lineage>
        <taxon>Eukaryota</taxon>
        <taxon>Viridiplantae</taxon>
        <taxon>Chlorophyta</taxon>
        <taxon>core chlorophytes</taxon>
        <taxon>Chlorophyceae</taxon>
        <taxon>CS clade</taxon>
        <taxon>Chlamydomonadales</taxon>
        <taxon>Dunaliellaceae</taxon>
        <taxon>Dunaliella</taxon>
    </lineage>
</organism>
<gene>
    <name evidence="3" type="ORF">DUNSADRAFT_10341</name>
</gene>
<evidence type="ECO:0000259" key="2">
    <source>
        <dbReference type="Pfam" id="PF07933"/>
    </source>
</evidence>
<comment type="caution">
    <text evidence="3">The sequence shown here is derived from an EMBL/GenBank/DDBJ whole genome shotgun (WGS) entry which is preliminary data.</text>
</comment>
<feature type="compositionally biased region" description="Pro residues" evidence="1">
    <location>
        <begin position="307"/>
        <end position="318"/>
    </location>
</feature>
<proteinExistence type="predicted"/>
<sequence length="330" mass="34830">MDDDEPIPQILCTIGEVNCYGIPPLRPGTIGHRSAEWLVGSRIFTGKLKVVSIGLRMEIQLEEPASGQLFAACPIAHGMRSVCVESCVDSSRNFVIRLEDPGTKRHAFVGLGFTTREESSEFTEAMLRHEKYAEREIAASKVGAVGHQQQQQQQQQQGGKVAAAVAVPSSSSLVQKTANQEMEALYAPRQERALGSQTIHLKLPSATKKTETPGGAPTSGSGRLLGTAGTSPQGLIKLAPPPPPAHLAPPPTPPAQVNALPLDPPAPFVQSSPGTDVFDPFAELSSAGADPFAMPHASNFPSGPTAQPQPPQAQPHPTPASQDSGWATFL</sequence>
<keyword evidence="4" id="KW-1185">Reference proteome</keyword>
<dbReference type="EMBL" id="MU069473">
    <property type="protein sequence ID" value="KAF5841904.1"/>
    <property type="molecule type" value="Genomic_DNA"/>
</dbReference>
<evidence type="ECO:0000256" key="1">
    <source>
        <dbReference type="SAM" id="MobiDB-lite"/>
    </source>
</evidence>
<evidence type="ECO:0000313" key="4">
    <source>
        <dbReference type="Proteomes" id="UP000815325"/>
    </source>
</evidence>
<dbReference type="PANTHER" id="PTHR12847:SF3">
    <property type="entry name" value="EAR-BINDING COAT-ASSOCIATED PROTEIN 2, PUTATIVE, EXPRESSED-RELATED"/>
    <property type="match status" value="1"/>
</dbReference>
<dbReference type="Proteomes" id="UP000815325">
    <property type="component" value="Unassembled WGS sequence"/>
</dbReference>
<dbReference type="Gene3D" id="2.30.29.30">
    <property type="entry name" value="Pleckstrin-homology domain (PH domain)/Phosphotyrosine-binding domain (PTB)"/>
    <property type="match status" value="1"/>
</dbReference>
<evidence type="ECO:0000313" key="3">
    <source>
        <dbReference type="EMBL" id="KAF5841904.1"/>
    </source>
</evidence>
<dbReference type="InterPro" id="IPR011993">
    <property type="entry name" value="PH-like_dom_sf"/>
</dbReference>
<feature type="region of interest" description="Disordered" evidence="1">
    <location>
        <begin position="203"/>
        <end position="330"/>
    </location>
</feature>
<dbReference type="Pfam" id="PF07933">
    <property type="entry name" value="DUF1681"/>
    <property type="match status" value="1"/>
</dbReference>